<dbReference type="EMBL" id="MRCG01000001">
    <property type="protein sequence ID" value="OKH50727.1"/>
    <property type="molecule type" value="Genomic_DNA"/>
</dbReference>
<protein>
    <recommendedName>
        <fullName evidence="3">GIY-YIG domain-containing protein</fullName>
    </recommendedName>
</protein>
<comment type="caution">
    <text evidence="1">The sequence shown here is derived from an EMBL/GenBank/DDBJ whole genome shotgun (WGS) entry which is preliminary data.</text>
</comment>
<dbReference type="Gene3D" id="3.40.1440.10">
    <property type="entry name" value="GIY-YIG endonuclease"/>
    <property type="match status" value="1"/>
</dbReference>
<dbReference type="InterPro" id="IPR035901">
    <property type="entry name" value="GIY-YIG_endonuc_sf"/>
</dbReference>
<accession>A0A1U7JAC7</accession>
<evidence type="ECO:0008006" key="3">
    <source>
        <dbReference type="Google" id="ProtNLM"/>
    </source>
</evidence>
<organism evidence="1 2">
    <name type="scientific">Phormidium tenue NIES-30</name>
    <dbReference type="NCBI Taxonomy" id="549789"/>
    <lineage>
        <taxon>Bacteria</taxon>
        <taxon>Bacillati</taxon>
        <taxon>Cyanobacteriota</taxon>
        <taxon>Cyanophyceae</taxon>
        <taxon>Oscillatoriophycideae</taxon>
        <taxon>Oscillatoriales</taxon>
        <taxon>Oscillatoriaceae</taxon>
        <taxon>Phormidium</taxon>
    </lineage>
</organism>
<reference evidence="1 2" key="1">
    <citation type="submission" date="2016-11" db="EMBL/GenBank/DDBJ databases">
        <title>Draft Genome Sequences of Nine Cyanobacterial Strains from Diverse Habitats.</title>
        <authorList>
            <person name="Zhu T."/>
            <person name="Hou S."/>
            <person name="Lu X."/>
            <person name="Hess W.R."/>
        </authorList>
    </citation>
    <scope>NUCLEOTIDE SEQUENCE [LARGE SCALE GENOMIC DNA]</scope>
    <source>
        <strain evidence="1 2">NIES-30</strain>
    </source>
</reference>
<evidence type="ECO:0000313" key="2">
    <source>
        <dbReference type="Proteomes" id="UP000185557"/>
    </source>
</evidence>
<name>A0A1U7JAC7_9CYAN</name>
<sequence length="114" mass="12814">MAPKEKAMRGNEVKPFASIHINSVPEIEGIYAIYDETAEDLPVYLGKANNIRNRLKELFIGHGSKTIDLLTDQGHDLWFSFGYSNNPHGTEAAELTKLSSVGHEKRLVKYLEEV</sequence>
<keyword evidence="2" id="KW-1185">Reference proteome</keyword>
<dbReference type="RefSeq" id="WP_073606542.1">
    <property type="nucleotide sequence ID" value="NZ_MRCG01000001.1"/>
</dbReference>
<dbReference type="CDD" id="cd00719">
    <property type="entry name" value="GIY-YIG_SF"/>
    <property type="match status" value="1"/>
</dbReference>
<dbReference type="Proteomes" id="UP000185557">
    <property type="component" value="Unassembled WGS sequence"/>
</dbReference>
<proteinExistence type="predicted"/>
<gene>
    <name evidence="1" type="ORF">NIES30_01125</name>
</gene>
<dbReference type="AlphaFoldDB" id="A0A1U7JAC7"/>
<evidence type="ECO:0000313" key="1">
    <source>
        <dbReference type="EMBL" id="OKH50727.1"/>
    </source>
</evidence>